<dbReference type="Pfam" id="PF13302">
    <property type="entry name" value="Acetyltransf_3"/>
    <property type="match status" value="1"/>
</dbReference>
<reference evidence="2 4" key="1">
    <citation type="submission" date="2018-08" db="EMBL/GenBank/DDBJ databases">
        <title>Murine metabolic-syndrome-specific gut microbial biobank.</title>
        <authorList>
            <person name="Liu C."/>
        </authorList>
    </citation>
    <scope>NUCLEOTIDE SEQUENCE [LARGE SCALE GENOMIC DNA]</scope>
    <source>
        <strain evidence="2 4">X69</strain>
    </source>
</reference>
<dbReference type="Proteomes" id="UP000446348">
    <property type="component" value="Unassembled WGS sequence"/>
</dbReference>
<keyword evidence="3" id="KW-0808">Transferase</keyword>
<dbReference type="AlphaFoldDB" id="A0A845SYU5"/>
<evidence type="ECO:0000313" key="4">
    <source>
        <dbReference type="Proteomes" id="UP000446348"/>
    </source>
</evidence>
<gene>
    <name evidence="2" type="ORF">D3Z39_03955</name>
    <name evidence="3" type="ORF">FMM72_12805</name>
</gene>
<evidence type="ECO:0000313" key="3">
    <source>
        <dbReference type="EMBL" id="NDO40098.1"/>
    </source>
</evidence>
<dbReference type="GO" id="GO:0016747">
    <property type="term" value="F:acyltransferase activity, transferring groups other than amino-acyl groups"/>
    <property type="evidence" value="ECO:0007669"/>
    <property type="project" value="InterPro"/>
</dbReference>
<dbReference type="SUPFAM" id="SSF55729">
    <property type="entry name" value="Acyl-CoA N-acyltransferases (Nat)"/>
    <property type="match status" value="1"/>
</dbReference>
<feature type="domain" description="N-acetyltransferase" evidence="1">
    <location>
        <begin position="15"/>
        <end position="177"/>
    </location>
</feature>
<name>A0A845SYU5_9FIRM</name>
<dbReference type="EMBL" id="QXWZ01000004">
    <property type="protein sequence ID" value="NBI78037.1"/>
    <property type="molecule type" value="Genomic_DNA"/>
</dbReference>
<dbReference type="PROSITE" id="PS51186">
    <property type="entry name" value="GNAT"/>
    <property type="match status" value="1"/>
</dbReference>
<dbReference type="InterPro" id="IPR051531">
    <property type="entry name" value="N-acetyltransferase"/>
</dbReference>
<organism evidence="3 5">
    <name type="scientific">Anaerotruncus colihominis</name>
    <dbReference type="NCBI Taxonomy" id="169435"/>
    <lineage>
        <taxon>Bacteria</taxon>
        <taxon>Bacillati</taxon>
        <taxon>Bacillota</taxon>
        <taxon>Clostridia</taxon>
        <taxon>Eubacteriales</taxon>
        <taxon>Oscillospiraceae</taxon>
        <taxon>Anaerotruncus</taxon>
    </lineage>
</organism>
<dbReference type="OrthoDB" id="9798081at2"/>
<dbReference type="InterPro" id="IPR016181">
    <property type="entry name" value="Acyl_CoA_acyltransferase"/>
</dbReference>
<comment type="caution">
    <text evidence="3">The sequence shown here is derived from an EMBL/GenBank/DDBJ whole genome shotgun (WGS) entry which is preliminary data.</text>
</comment>
<dbReference type="PANTHER" id="PTHR43792:SF1">
    <property type="entry name" value="N-ACETYLTRANSFERASE DOMAIN-CONTAINING PROTEIN"/>
    <property type="match status" value="1"/>
</dbReference>
<reference evidence="3 5" key="2">
    <citation type="submission" date="2019-06" db="EMBL/GenBank/DDBJ databases">
        <title>Draft genome sequences of 15 bacterial species constituting the stable defined intestinal microbiota of the GM15 gnotobiotic mouse model.</title>
        <authorList>
            <person name="Elie C."/>
            <person name="Mathieu A."/>
            <person name="Saliou A."/>
            <person name="Darnaud M."/>
            <person name="Leulier F."/>
            <person name="Tamellini A."/>
        </authorList>
    </citation>
    <scope>NUCLEOTIDE SEQUENCE [LARGE SCALE GENOMIC DNA]</scope>
    <source>
        <strain evidence="3 5">JM4-15</strain>
    </source>
</reference>
<evidence type="ECO:0000259" key="1">
    <source>
        <dbReference type="PROSITE" id="PS51186"/>
    </source>
</evidence>
<evidence type="ECO:0000313" key="5">
    <source>
        <dbReference type="Proteomes" id="UP000462501"/>
    </source>
</evidence>
<protein>
    <submittedName>
        <fullName evidence="2 3">N-acetyltransferase</fullName>
    </submittedName>
</protein>
<dbReference type="PANTHER" id="PTHR43792">
    <property type="entry name" value="GNAT FAMILY, PUTATIVE (AFU_ORTHOLOGUE AFUA_3G00765)-RELATED-RELATED"/>
    <property type="match status" value="1"/>
</dbReference>
<dbReference type="RefSeq" id="WP_160208924.1">
    <property type="nucleotide sequence ID" value="NZ_CAMUSJ010000016.1"/>
</dbReference>
<evidence type="ECO:0000313" key="2">
    <source>
        <dbReference type="EMBL" id="NBI78037.1"/>
    </source>
</evidence>
<proteinExistence type="predicted"/>
<accession>A0A845SYU5</accession>
<dbReference type="EMBL" id="VIQT01000018">
    <property type="protein sequence ID" value="NDO40098.1"/>
    <property type="molecule type" value="Genomic_DNA"/>
</dbReference>
<sequence length="177" mass="20476">MTQPVSGAVITTPRLFLRTLEQTDLHAMKRVLQDEQTMYAYAHAFDDREVQAWLDRQRARYAKYGFGLWGVFLRDSGRMIGQCGVTMQDCGGAYVPEIGYLLERAHWHCGYATEAACACRNYAFDMLGFDEVFSIIRDTNFASQRVARRMDMNPRGMFVKHYYGIDMPHICFSVRRT</sequence>
<dbReference type="Proteomes" id="UP000462501">
    <property type="component" value="Unassembled WGS sequence"/>
</dbReference>
<dbReference type="InterPro" id="IPR000182">
    <property type="entry name" value="GNAT_dom"/>
</dbReference>
<dbReference type="Gene3D" id="3.40.630.30">
    <property type="match status" value="1"/>
</dbReference>